<dbReference type="Pfam" id="PF23282">
    <property type="entry name" value="WHD_ROQ1"/>
    <property type="match status" value="1"/>
</dbReference>
<evidence type="ECO:0000256" key="2">
    <source>
        <dbReference type="ARBA" id="ARBA00022737"/>
    </source>
</evidence>
<dbReference type="PRINTS" id="PR00364">
    <property type="entry name" value="DISEASERSIST"/>
</dbReference>
<dbReference type="PROSITE" id="PS50104">
    <property type="entry name" value="TIR"/>
    <property type="match status" value="1"/>
</dbReference>
<dbReference type="InterPro" id="IPR002182">
    <property type="entry name" value="NB-ARC"/>
</dbReference>
<keyword evidence="1" id="KW-0433">Leucine-rich repeat</keyword>
<dbReference type="InterPro" id="IPR027417">
    <property type="entry name" value="P-loop_NTPase"/>
</dbReference>
<dbReference type="InterPro" id="IPR036390">
    <property type="entry name" value="WH_DNA-bd_sf"/>
</dbReference>
<feature type="domain" description="TIR" evidence="4">
    <location>
        <begin position="1"/>
        <end position="134"/>
    </location>
</feature>
<dbReference type="InterPro" id="IPR000157">
    <property type="entry name" value="TIR_dom"/>
</dbReference>
<dbReference type="InterPro" id="IPR035897">
    <property type="entry name" value="Toll_tir_struct_dom_sf"/>
</dbReference>
<dbReference type="AlphaFoldDB" id="A0A816KIX5"/>
<dbReference type="Gene3D" id="3.40.50.300">
    <property type="entry name" value="P-loop containing nucleotide triphosphate hydrolases"/>
    <property type="match status" value="1"/>
</dbReference>
<dbReference type="SUPFAM" id="SSF46785">
    <property type="entry name" value="Winged helix' DNA-binding domain"/>
    <property type="match status" value="1"/>
</dbReference>
<protein>
    <submittedName>
        <fullName evidence="5">(rape) hypothetical protein</fullName>
    </submittedName>
</protein>
<dbReference type="PANTHER" id="PTHR11017">
    <property type="entry name" value="LEUCINE-RICH REPEAT-CONTAINING PROTEIN"/>
    <property type="match status" value="1"/>
</dbReference>
<evidence type="ECO:0000313" key="5">
    <source>
        <dbReference type="EMBL" id="CAF1909837.1"/>
    </source>
</evidence>
<evidence type="ECO:0000256" key="1">
    <source>
        <dbReference type="ARBA" id="ARBA00022614"/>
    </source>
</evidence>
<dbReference type="EMBL" id="HG994366">
    <property type="protein sequence ID" value="CAF1909837.1"/>
    <property type="molecule type" value="Genomic_DNA"/>
</dbReference>
<dbReference type="GO" id="GO:0043531">
    <property type="term" value="F:ADP binding"/>
    <property type="evidence" value="ECO:0007669"/>
    <property type="project" value="InterPro"/>
</dbReference>
<dbReference type="InterPro" id="IPR044974">
    <property type="entry name" value="Disease_R_plants"/>
</dbReference>
<organism evidence="5">
    <name type="scientific">Brassica napus</name>
    <name type="common">Rape</name>
    <dbReference type="NCBI Taxonomy" id="3708"/>
    <lineage>
        <taxon>Eukaryota</taxon>
        <taxon>Viridiplantae</taxon>
        <taxon>Streptophyta</taxon>
        <taxon>Embryophyta</taxon>
        <taxon>Tracheophyta</taxon>
        <taxon>Spermatophyta</taxon>
        <taxon>Magnoliopsida</taxon>
        <taxon>eudicotyledons</taxon>
        <taxon>Gunneridae</taxon>
        <taxon>Pentapetalae</taxon>
        <taxon>rosids</taxon>
        <taxon>malvids</taxon>
        <taxon>Brassicales</taxon>
        <taxon>Brassicaceae</taxon>
        <taxon>Brassiceae</taxon>
        <taxon>Brassica</taxon>
    </lineage>
</organism>
<dbReference type="InterPro" id="IPR058192">
    <property type="entry name" value="WHD_ROQ1-like"/>
</dbReference>
<evidence type="ECO:0000256" key="3">
    <source>
        <dbReference type="ARBA" id="ARBA00022821"/>
    </source>
</evidence>
<sequence>MASLSRVWKYDNLSTRALLPLKLINGLRLATPFLKKSGEPSKIQDSLLDELLLIMDLCLKKEMKVVPIFYGVDPSCVRNQIGSFSLDKHHGSDKVTNWRQALTQIASIAGKDSAVCEDEATMIEEIVEGISNQLLAMKQVDFSNIVGINIHMERLSPLLSMESGNEVRMIGLWGMGGIGKTTIAKCLFDWFSRGFPARCFLENVSKIHRTHGFSYLTTRFLSTTLGLSEKKMNFPGAELGPHELKARLENRKVFLVLDNADDMKQMHALAQDSSWFGPGSRIIITTRDKGLLSSYGVRTIYEVKCLDTDDSLQIFNRIAFEGGLPPPSDCYNQLSVRASRLAQGLPPAIEAYIEVLKISYDGLEEADKRVFLHVACLFSGELLQRAITLLNDDELQGCLGVRIFSEKSLIEITDDGYIKMHFLVEQTAREIECQESSDNQSVACMALHNVHMCEMPEELYVDGYAKNDHNNLKFLKVHRHSDHVDPMLHFMRRYIFTFGEA</sequence>
<dbReference type="GO" id="GO:0007165">
    <property type="term" value="P:signal transduction"/>
    <property type="evidence" value="ECO:0007669"/>
    <property type="project" value="InterPro"/>
</dbReference>
<name>A0A816KIX5_BRANA</name>
<dbReference type="Proteomes" id="UP001295469">
    <property type="component" value="Chromosome C02"/>
</dbReference>
<keyword evidence="2" id="KW-0677">Repeat</keyword>
<proteinExistence type="predicted"/>
<dbReference type="Pfam" id="PF01582">
    <property type="entry name" value="TIR"/>
    <property type="match status" value="1"/>
</dbReference>
<dbReference type="SUPFAM" id="SSF52200">
    <property type="entry name" value="Toll/Interleukin receptor TIR domain"/>
    <property type="match status" value="1"/>
</dbReference>
<gene>
    <name evidence="5" type="ORF">DARMORV10_C02P30400.1</name>
</gene>
<dbReference type="Pfam" id="PF00931">
    <property type="entry name" value="NB-ARC"/>
    <property type="match status" value="1"/>
</dbReference>
<evidence type="ECO:0000259" key="4">
    <source>
        <dbReference type="PROSITE" id="PS50104"/>
    </source>
</evidence>
<accession>A0A816KIX5</accession>
<dbReference type="SUPFAM" id="SSF52540">
    <property type="entry name" value="P-loop containing nucleoside triphosphate hydrolases"/>
    <property type="match status" value="1"/>
</dbReference>
<dbReference type="GO" id="GO:0006952">
    <property type="term" value="P:defense response"/>
    <property type="evidence" value="ECO:0007669"/>
    <property type="project" value="UniProtKB-KW"/>
</dbReference>
<dbReference type="PANTHER" id="PTHR11017:SF501">
    <property type="entry name" value="ADP-RIBOSYL CYCLASE_CYCLIC ADP-RIBOSE HYDROLASE-RELATED"/>
    <property type="match status" value="1"/>
</dbReference>
<keyword evidence="3" id="KW-0611">Plant defense</keyword>
<reference evidence="5" key="1">
    <citation type="submission" date="2021-01" db="EMBL/GenBank/DDBJ databases">
        <authorList>
            <consortium name="Genoscope - CEA"/>
            <person name="William W."/>
        </authorList>
    </citation>
    <scope>NUCLEOTIDE SEQUENCE</scope>
</reference>
<dbReference type="Gene3D" id="3.40.50.10140">
    <property type="entry name" value="Toll/interleukin-1 receptor homology (TIR) domain"/>
    <property type="match status" value="1"/>
</dbReference>